<dbReference type="EMBL" id="JAGTXB010000021">
    <property type="protein sequence ID" value="MBS0031336.1"/>
    <property type="molecule type" value="Genomic_DNA"/>
</dbReference>
<gene>
    <name evidence="2" type="ORF">KE626_28660</name>
</gene>
<organism evidence="2 3">
    <name type="scientific">Chitinophaga hostae</name>
    <dbReference type="NCBI Taxonomy" id="2831022"/>
    <lineage>
        <taxon>Bacteria</taxon>
        <taxon>Pseudomonadati</taxon>
        <taxon>Bacteroidota</taxon>
        <taxon>Chitinophagia</taxon>
        <taxon>Chitinophagales</taxon>
        <taxon>Chitinophagaceae</taxon>
        <taxon>Chitinophaga</taxon>
    </lineage>
</organism>
<dbReference type="InterPro" id="IPR024775">
    <property type="entry name" value="DinB-like"/>
</dbReference>
<dbReference type="RefSeq" id="WP_211976499.1">
    <property type="nucleotide sequence ID" value="NZ_CBFHAM010000067.1"/>
</dbReference>
<evidence type="ECO:0000313" key="2">
    <source>
        <dbReference type="EMBL" id="MBS0031336.1"/>
    </source>
</evidence>
<name>A0ABS5J7Z4_9BACT</name>
<sequence>MAVQHVAQQLLHLCDIIPDSVRRIPDFDFTFKRAPGKWSKKEILGHLVDSASNNHQRFVRGRVENVPTIAYDGDAWVSVQQYQEQDRELILQLWETYNRHIAAIVKVISDDDLLKCCKYGDGTVLPLQFLIEDYLHHMEHHLKQIVGAY</sequence>
<dbReference type="Proteomes" id="UP000676386">
    <property type="component" value="Unassembled WGS sequence"/>
</dbReference>
<dbReference type="Pfam" id="PF12867">
    <property type="entry name" value="DinB_2"/>
    <property type="match status" value="1"/>
</dbReference>
<dbReference type="SUPFAM" id="SSF109854">
    <property type="entry name" value="DinB/YfiT-like putative metalloenzymes"/>
    <property type="match status" value="1"/>
</dbReference>
<dbReference type="InterPro" id="IPR034660">
    <property type="entry name" value="DinB/YfiT-like"/>
</dbReference>
<keyword evidence="3" id="KW-1185">Reference proteome</keyword>
<reference evidence="2 3" key="1">
    <citation type="submission" date="2021-04" db="EMBL/GenBank/DDBJ databases">
        <title>Chitinophaga sp. nov., isolated from the rhizosphere soil.</title>
        <authorList>
            <person name="He S."/>
        </authorList>
    </citation>
    <scope>NUCLEOTIDE SEQUENCE [LARGE SCALE GENOMIC DNA]</scope>
    <source>
        <strain evidence="2 3">2R12</strain>
    </source>
</reference>
<protein>
    <submittedName>
        <fullName evidence="2">DinB family protein</fullName>
    </submittedName>
</protein>
<comment type="caution">
    <text evidence="2">The sequence shown here is derived from an EMBL/GenBank/DDBJ whole genome shotgun (WGS) entry which is preliminary data.</text>
</comment>
<proteinExistence type="predicted"/>
<feature type="domain" description="DinB-like" evidence="1">
    <location>
        <begin position="21"/>
        <end position="145"/>
    </location>
</feature>
<evidence type="ECO:0000313" key="3">
    <source>
        <dbReference type="Proteomes" id="UP000676386"/>
    </source>
</evidence>
<dbReference type="Gene3D" id="1.20.120.450">
    <property type="entry name" value="dinb family like domain"/>
    <property type="match status" value="1"/>
</dbReference>
<accession>A0ABS5J7Z4</accession>
<evidence type="ECO:0000259" key="1">
    <source>
        <dbReference type="Pfam" id="PF12867"/>
    </source>
</evidence>